<dbReference type="AlphaFoldDB" id="A0A6N3HQA9"/>
<dbReference type="EMBL" id="JAQLGM010000016">
    <property type="protein sequence ID" value="MDB2000192.1"/>
    <property type="molecule type" value="Genomic_DNA"/>
</dbReference>
<evidence type="ECO:0000313" key="1">
    <source>
        <dbReference type="EMBL" id="MDB2000192.1"/>
    </source>
</evidence>
<sequence>MITYISLRFETNIGAKVHRSILEELFGEDNIYTIDLRPRNQERKLRYICYGKYKNPLDRIFRWIQGNTMYISNKIINEICNIIGESKSELVFLENSNFGSLVKKIKTKYPNIKVICFYHDIDADLYRQWSKESNWVGKIENKIGIKQEMLSQRYSDIDIVFNKRDAQLYEKYYKNKPNYIIPLSSYKVDLNETFLEMKPSAGSDRKKLLFVGSKYYPNLEGIRWFYKNVIPGLNNKIQINIVGRGTEILRSEMDDSRVHVLGTVDDVFQYLYDADIFIAPLFSGGGMKAKSIEAISLGKCFVGNDESLAGFWEEMDDTVRNKVIFNCETAGDWIKTINALSEKEIQKFYPELYKIFIDKFSYDKTKEAFIEMLQIKGEKN</sequence>
<accession>A0A6N3HQA9</accession>
<dbReference type="Gene3D" id="3.40.50.2000">
    <property type="entry name" value="Glycogen Phosphorylase B"/>
    <property type="match status" value="1"/>
</dbReference>
<dbReference type="EMBL" id="CACRUA010000077">
    <property type="protein sequence ID" value="VYU79067.1"/>
    <property type="molecule type" value="Genomic_DNA"/>
</dbReference>
<dbReference type="EC" id="2.4.-.-" evidence="1"/>
<reference evidence="2" key="1">
    <citation type="submission" date="2019-11" db="EMBL/GenBank/DDBJ databases">
        <authorList>
            <person name="Feng L."/>
        </authorList>
    </citation>
    <scope>NUCLEOTIDE SEQUENCE</scope>
    <source>
        <strain evidence="2">CsymbiosumLFYP84</strain>
    </source>
</reference>
<evidence type="ECO:0000313" key="2">
    <source>
        <dbReference type="EMBL" id="VYU79067.1"/>
    </source>
</evidence>
<reference evidence="1" key="2">
    <citation type="submission" date="2023-01" db="EMBL/GenBank/DDBJ databases">
        <title>Human gut microbiome strain richness.</title>
        <authorList>
            <person name="Chen-Liaw A."/>
        </authorList>
    </citation>
    <scope>NUCLEOTIDE SEQUENCE</scope>
    <source>
        <strain evidence="1">B1_m1001713B170214d0_201011</strain>
    </source>
</reference>
<name>A0A6N3HQA9_CLOSY</name>
<dbReference type="GO" id="GO:0016757">
    <property type="term" value="F:glycosyltransferase activity"/>
    <property type="evidence" value="ECO:0007669"/>
    <property type="project" value="UniProtKB-KW"/>
</dbReference>
<dbReference type="Proteomes" id="UP001300871">
    <property type="component" value="Unassembled WGS sequence"/>
</dbReference>
<dbReference type="SUPFAM" id="SSF53756">
    <property type="entry name" value="UDP-Glycosyltransferase/glycogen phosphorylase"/>
    <property type="match status" value="1"/>
</dbReference>
<dbReference type="RefSeq" id="WP_021643201.1">
    <property type="nucleotide sequence ID" value="NZ_CACRUA010000077.1"/>
</dbReference>
<dbReference type="Pfam" id="PF13692">
    <property type="entry name" value="Glyco_trans_1_4"/>
    <property type="match status" value="1"/>
</dbReference>
<protein>
    <submittedName>
        <fullName evidence="1">Glycosyltransferase</fullName>
        <ecNumber evidence="1">2.4.-.-</ecNumber>
    </submittedName>
</protein>
<gene>
    <name evidence="2" type="ORF">CSLFYP84_04129</name>
    <name evidence="1" type="ORF">PM006_08275</name>
</gene>
<proteinExistence type="predicted"/>
<keyword evidence="1" id="KW-0808">Transferase</keyword>
<organism evidence="2">
    <name type="scientific">Clostridium symbiosum</name>
    <name type="common">Bacteroides symbiosus</name>
    <dbReference type="NCBI Taxonomy" id="1512"/>
    <lineage>
        <taxon>Bacteria</taxon>
        <taxon>Bacillati</taxon>
        <taxon>Bacillota</taxon>
        <taxon>Clostridia</taxon>
        <taxon>Lachnospirales</taxon>
        <taxon>Lachnospiraceae</taxon>
        <taxon>Otoolea</taxon>
    </lineage>
</organism>
<keyword evidence="1" id="KW-0328">Glycosyltransferase</keyword>